<accession>A0A199VCM4</accession>
<dbReference type="AlphaFoldDB" id="A0A199VCM4"/>
<comment type="caution">
    <text evidence="1">The sequence shown here is derived from an EMBL/GenBank/DDBJ whole genome shotgun (WGS) entry which is preliminary data.</text>
</comment>
<name>A0A199VCM4_ANACO</name>
<evidence type="ECO:0008006" key="3">
    <source>
        <dbReference type="Google" id="ProtNLM"/>
    </source>
</evidence>
<evidence type="ECO:0000313" key="1">
    <source>
        <dbReference type="EMBL" id="OAY74877.1"/>
    </source>
</evidence>
<proteinExistence type="predicted"/>
<dbReference type="Proteomes" id="UP000092600">
    <property type="component" value="Unassembled WGS sequence"/>
</dbReference>
<gene>
    <name evidence="1" type="ORF">ACMD2_27251</name>
</gene>
<dbReference type="STRING" id="4615.A0A199VCM4"/>
<evidence type="ECO:0000313" key="2">
    <source>
        <dbReference type="Proteomes" id="UP000092600"/>
    </source>
</evidence>
<reference evidence="1 2" key="1">
    <citation type="journal article" date="2016" name="DNA Res.">
        <title>The draft genome of MD-2 pineapple using hybrid error correction of long reads.</title>
        <authorList>
            <person name="Redwan R.M."/>
            <person name="Saidin A."/>
            <person name="Kumar S.V."/>
        </authorList>
    </citation>
    <scope>NUCLEOTIDE SEQUENCE [LARGE SCALE GENOMIC DNA]</scope>
    <source>
        <strain evidence="2">cv. MD2</strain>
        <tissue evidence="1">Leaf</tissue>
    </source>
</reference>
<sequence>MVRQHRMGKKSSVLNSSFLARFAPTVSGRYAGISTSLETRQNAPEIGGVQKRCLCSLTSSLNLKPLTCPFPTKILLGLICNVHQPWPSWTDFSFRRSGIKPSRTEEEILRKTRAKQHWLKEGDNNTKFFHAVANGRKRSNEIQFIEDESGRLIRNEAQMKSCFFHSFKRLFGWAEDEPSSFGDWADLYQADALSDLISAPFNLDEVKKAIFQLGSDKAPGPDGFPPNLFPIFLGDG</sequence>
<dbReference type="EMBL" id="LSRQ01002245">
    <property type="protein sequence ID" value="OAY74877.1"/>
    <property type="molecule type" value="Genomic_DNA"/>
</dbReference>
<organism evidence="1 2">
    <name type="scientific">Ananas comosus</name>
    <name type="common">Pineapple</name>
    <name type="synonym">Ananas ananas</name>
    <dbReference type="NCBI Taxonomy" id="4615"/>
    <lineage>
        <taxon>Eukaryota</taxon>
        <taxon>Viridiplantae</taxon>
        <taxon>Streptophyta</taxon>
        <taxon>Embryophyta</taxon>
        <taxon>Tracheophyta</taxon>
        <taxon>Spermatophyta</taxon>
        <taxon>Magnoliopsida</taxon>
        <taxon>Liliopsida</taxon>
        <taxon>Poales</taxon>
        <taxon>Bromeliaceae</taxon>
        <taxon>Bromelioideae</taxon>
        <taxon>Ananas</taxon>
    </lineage>
</organism>
<protein>
    <recommendedName>
        <fullName evidence="3">Reverse transcriptase domain-containing protein</fullName>
    </recommendedName>
</protein>